<sequence>MTPLDATAKETTPDDGNTPESTNTAPRKTSQKDAAELPDGSGTDKPRESGDQGQESGEQGFDAG</sequence>
<gene>
    <name evidence="2" type="ORF">AOC05_18075</name>
</gene>
<keyword evidence="3" id="KW-1185">Reference proteome</keyword>
<reference evidence="3" key="1">
    <citation type="submission" date="2015-09" db="EMBL/GenBank/DDBJ databases">
        <title>Complete genome of Arthrobacter alpinus strain R3.8.</title>
        <authorList>
            <person name="See-Too W.S."/>
            <person name="Chan K.G."/>
        </authorList>
    </citation>
    <scope>NUCLEOTIDE SEQUENCE [LARGE SCALE GENOMIC DNA]</scope>
    <source>
        <strain evidence="3">R3.8</strain>
    </source>
</reference>
<dbReference type="KEGG" id="aaq:AOC05_18075"/>
<evidence type="ECO:0000256" key="1">
    <source>
        <dbReference type="SAM" id="MobiDB-lite"/>
    </source>
</evidence>
<feature type="region of interest" description="Disordered" evidence="1">
    <location>
        <begin position="1"/>
        <end position="64"/>
    </location>
</feature>
<organism evidence="2 3">
    <name type="scientific">Arthrobacter alpinus</name>
    <dbReference type="NCBI Taxonomy" id="656366"/>
    <lineage>
        <taxon>Bacteria</taxon>
        <taxon>Bacillati</taxon>
        <taxon>Actinomycetota</taxon>
        <taxon>Actinomycetes</taxon>
        <taxon>Micrococcales</taxon>
        <taxon>Micrococcaceae</taxon>
        <taxon>Arthrobacter</taxon>
    </lineage>
</organism>
<dbReference type="EMBL" id="CP012677">
    <property type="protein sequence ID" value="ALE93791.1"/>
    <property type="molecule type" value="Genomic_DNA"/>
</dbReference>
<dbReference type="AlphaFoldDB" id="A0A0M4QSB6"/>
<feature type="compositionally biased region" description="Low complexity" evidence="1">
    <location>
        <begin position="51"/>
        <end position="64"/>
    </location>
</feature>
<proteinExistence type="predicted"/>
<dbReference type="Proteomes" id="UP000062833">
    <property type="component" value="Chromosome"/>
</dbReference>
<evidence type="ECO:0000313" key="2">
    <source>
        <dbReference type="EMBL" id="ALE93791.1"/>
    </source>
</evidence>
<accession>A0A0M4QSB6</accession>
<name>A0A0M4QSB6_9MICC</name>
<protein>
    <submittedName>
        <fullName evidence="2">Uncharacterized protein</fullName>
    </submittedName>
</protein>
<dbReference type="RefSeq" id="WP_062009009.1">
    <property type="nucleotide sequence ID" value="NZ_CP012677.1"/>
</dbReference>
<evidence type="ECO:0000313" key="3">
    <source>
        <dbReference type="Proteomes" id="UP000062833"/>
    </source>
</evidence>
<dbReference type="PATRIC" id="fig|656366.3.peg.3897"/>
<feature type="compositionally biased region" description="Polar residues" evidence="1">
    <location>
        <begin position="14"/>
        <end position="28"/>
    </location>
</feature>